<organism evidence="1 2">
    <name type="scientific">Pyrus ussuriensis x Pyrus communis</name>
    <dbReference type="NCBI Taxonomy" id="2448454"/>
    <lineage>
        <taxon>Eukaryota</taxon>
        <taxon>Viridiplantae</taxon>
        <taxon>Streptophyta</taxon>
        <taxon>Embryophyta</taxon>
        <taxon>Tracheophyta</taxon>
        <taxon>Spermatophyta</taxon>
        <taxon>Magnoliopsida</taxon>
        <taxon>eudicotyledons</taxon>
        <taxon>Gunneridae</taxon>
        <taxon>Pentapetalae</taxon>
        <taxon>rosids</taxon>
        <taxon>fabids</taxon>
        <taxon>Rosales</taxon>
        <taxon>Rosaceae</taxon>
        <taxon>Amygdaloideae</taxon>
        <taxon>Maleae</taxon>
        <taxon>Pyrus</taxon>
    </lineage>
</organism>
<comment type="caution">
    <text evidence="1">The sequence shown here is derived from an EMBL/GenBank/DDBJ whole genome shotgun (WGS) entry which is preliminary data.</text>
</comment>
<dbReference type="Proteomes" id="UP000327157">
    <property type="component" value="Chromosome 17"/>
</dbReference>
<accession>A0A5N5G955</accession>
<keyword evidence="2" id="KW-1185">Reference proteome</keyword>
<dbReference type="EMBL" id="SMOL01000487">
    <property type="protein sequence ID" value="KAB2611906.1"/>
    <property type="molecule type" value="Genomic_DNA"/>
</dbReference>
<evidence type="ECO:0000313" key="1">
    <source>
        <dbReference type="EMBL" id="KAB2611906.1"/>
    </source>
</evidence>
<dbReference type="AlphaFoldDB" id="A0A5N5G955"/>
<protein>
    <submittedName>
        <fullName evidence="1">Uncharacterized protein</fullName>
    </submittedName>
</protein>
<evidence type="ECO:0000313" key="2">
    <source>
        <dbReference type="Proteomes" id="UP000327157"/>
    </source>
</evidence>
<reference evidence="1 2" key="3">
    <citation type="submission" date="2019-11" db="EMBL/GenBank/DDBJ databases">
        <title>A de novo genome assembly of a pear dwarfing rootstock.</title>
        <authorList>
            <person name="Wang F."/>
            <person name="Wang J."/>
            <person name="Li S."/>
            <person name="Zhang Y."/>
            <person name="Fang M."/>
            <person name="Ma L."/>
            <person name="Zhao Y."/>
            <person name="Jiang S."/>
        </authorList>
    </citation>
    <scope>NUCLEOTIDE SEQUENCE [LARGE SCALE GENOMIC DNA]</scope>
    <source>
        <strain evidence="1">S2</strain>
        <tissue evidence="1">Leaf</tissue>
    </source>
</reference>
<name>A0A5N5G955_9ROSA</name>
<reference evidence="1 2" key="1">
    <citation type="submission" date="2019-09" db="EMBL/GenBank/DDBJ databases">
        <authorList>
            <person name="Ou C."/>
        </authorList>
    </citation>
    <scope>NUCLEOTIDE SEQUENCE [LARGE SCALE GENOMIC DNA]</scope>
    <source>
        <strain evidence="1">S2</strain>
        <tissue evidence="1">Leaf</tissue>
    </source>
</reference>
<gene>
    <name evidence="1" type="ORF">D8674_019938</name>
</gene>
<sequence length="62" mass="7257">MAFFFSFCFPGYRSNVLLYTNLGSMLMEILDIIYSKIEEQLTVHWATVNCLPLDFILFTIKP</sequence>
<proteinExistence type="predicted"/>
<reference evidence="2" key="2">
    <citation type="submission" date="2019-10" db="EMBL/GenBank/DDBJ databases">
        <title>A de novo genome assembly of a pear dwarfing rootstock.</title>
        <authorList>
            <person name="Wang F."/>
            <person name="Wang J."/>
            <person name="Li S."/>
            <person name="Zhang Y."/>
            <person name="Fang M."/>
            <person name="Ma L."/>
            <person name="Zhao Y."/>
            <person name="Jiang S."/>
        </authorList>
    </citation>
    <scope>NUCLEOTIDE SEQUENCE [LARGE SCALE GENOMIC DNA]</scope>
</reference>